<dbReference type="InterPro" id="IPR011990">
    <property type="entry name" value="TPR-like_helical_dom_sf"/>
</dbReference>
<name>A0AA40KQ63_9HYME</name>
<dbReference type="Gene3D" id="1.25.40.10">
    <property type="entry name" value="Tetratricopeptide repeat domain"/>
    <property type="match status" value="1"/>
</dbReference>
<evidence type="ECO:0000313" key="2">
    <source>
        <dbReference type="Proteomes" id="UP001177670"/>
    </source>
</evidence>
<protein>
    <submittedName>
        <fullName evidence="1">Uncharacterized protein</fullName>
    </submittedName>
</protein>
<dbReference type="Proteomes" id="UP001177670">
    <property type="component" value="Unassembled WGS sequence"/>
</dbReference>
<comment type="caution">
    <text evidence="1">The sequence shown here is derived from an EMBL/GenBank/DDBJ whole genome shotgun (WGS) entry which is preliminary data.</text>
</comment>
<evidence type="ECO:0000313" key="1">
    <source>
        <dbReference type="EMBL" id="KAK1128562.1"/>
    </source>
</evidence>
<reference evidence="1" key="1">
    <citation type="submission" date="2021-10" db="EMBL/GenBank/DDBJ databases">
        <title>Melipona bicolor Genome sequencing and assembly.</title>
        <authorList>
            <person name="Araujo N.S."/>
            <person name="Arias M.C."/>
        </authorList>
    </citation>
    <scope>NUCLEOTIDE SEQUENCE</scope>
    <source>
        <strain evidence="1">USP_2M_L1-L4_2017</strain>
        <tissue evidence="1">Whole body</tissue>
    </source>
</reference>
<accession>A0AA40KQ63</accession>
<organism evidence="1 2">
    <name type="scientific">Melipona bicolor</name>
    <dbReference type="NCBI Taxonomy" id="60889"/>
    <lineage>
        <taxon>Eukaryota</taxon>
        <taxon>Metazoa</taxon>
        <taxon>Ecdysozoa</taxon>
        <taxon>Arthropoda</taxon>
        <taxon>Hexapoda</taxon>
        <taxon>Insecta</taxon>
        <taxon>Pterygota</taxon>
        <taxon>Neoptera</taxon>
        <taxon>Endopterygota</taxon>
        <taxon>Hymenoptera</taxon>
        <taxon>Apocrita</taxon>
        <taxon>Aculeata</taxon>
        <taxon>Apoidea</taxon>
        <taxon>Anthophila</taxon>
        <taxon>Apidae</taxon>
        <taxon>Melipona</taxon>
    </lineage>
</organism>
<dbReference type="AlphaFoldDB" id="A0AA40KQ63"/>
<dbReference type="SUPFAM" id="SSF48452">
    <property type="entry name" value="TPR-like"/>
    <property type="match status" value="1"/>
</dbReference>
<keyword evidence="2" id="KW-1185">Reference proteome</keyword>
<sequence>MLQKCVSLDPAYTPAYLVLARLATGPTAGVLLRHVVRLQPKSADHLAEYASWLYQNGKWLPSLKYYLKAMEVSPSHRSSLLGTVRILRSRGQWPRVHQLITSDIVQDLRKILMTSPRINVEATRSNGRLKFPMKRRNPPAQL</sequence>
<gene>
    <name evidence="1" type="ORF">K0M31_003020</name>
</gene>
<dbReference type="EMBL" id="JAHYIQ010000010">
    <property type="protein sequence ID" value="KAK1128562.1"/>
    <property type="molecule type" value="Genomic_DNA"/>
</dbReference>
<proteinExistence type="predicted"/>